<proteinExistence type="predicted"/>
<organism evidence="1 2">
    <name type="scientific">Clostridium saudiense</name>
    <dbReference type="NCBI Taxonomy" id="1414720"/>
    <lineage>
        <taxon>Bacteria</taxon>
        <taxon>Bacillati</taxon>
        <taxon>Bacillota</taxon>
        <taxon>Clostridia</taxon>
        <taxon>Eubacteriales</taxon>
        <taxon>Clostridiaceae</taxon>
        <taxon>Clostridium</taxon>
    </lineage>
</organism>
<keyword evidence="2" id="KW-1185">Reference proteome</keyword>
<sequence>MSKKRFVIKFEDNNRKLPIEAEPNSIIDLVKNNKVKQRRIFDENGKVIKDIDTSNHNQPKFHPMGAHKHVYNFNNYGHPHGKSEELTDEEIAQNKDIIFEEINYNYLNEDIE</sequence>
<evidence type="ECO:0000313" key="2">
    <source>
        <dbReference type="Proteomes" id="UP000767334"/>
    </source>
</evidence>
<protein>
    <submittedName>
        <fullName evidence="1">Uncharacterized protein</fullName>
    </submittedName>
</protein>
<dbReference type="Proteomes" id="UP000767334">
    <property type="component" value="Unassembled WGS sequence"/>
</dbReference>
<gene>
    <name evidence="1" type="ORF">H6A19_16740</name>
</gene>
<evidence type="ECO:0000313" key="1">
    <source>
        <dbReference type="EMBL" id="MBM6820959.1"/>
    </source>
</evidence>
<accession>A0ABS2FL65</accession>
<comment type="caution">
    <text evidence="1">The sequence shown here is derived from an EMBL/GenBank/DDBJ whole genome shotgun (WGS) entry which is preliminary data.</text>
</comment>
<reference evidence="1 2" key="1">
    <citation type="journal article" date="2021" name="Sci. Rep.">
        <title>The distribution of antibiotic resistance genes in chicken gut microbiota commensals.</title>
        <authorList>
            <person name="Juricova H."/>
            <person name="Matiasovicova J."/>
            <person name="Kubasova T."/>
            <person name="Cejkova D."/>
            <person name="Rychlik I."/>
        </authorList>
    </citation>
    <scope>NUCLEOTIDE SEQUENCE [LARGE SCALE GENOMIC DNA]</scope>
    <source>
        <strain evidence="1 2">An435</strain>
    </source>
</reference>
<name>A0ABS2FL65_9CLOT</name>
<dbReference type="RefSeq" id="WP_148322342.1">
    <property type="nucleotide sequence ID" value="NZ_JACJLL010000227.1"/>
</dbReference>
<dbReference type="EMBL" id="JACJLL010000227">
    <property type="protein sequence ID" value="MBM6820959.1"/>
    <property type="molecule type" value="Genomic_DNA"/>
</dbReference>